<evidence type="ECO:0000313" key="1">
    <source>
        <dbReference type="EMBL" id="KAJ3537489.1"/>
    </source>
</evidence>
<dbReference type="Proteomes" id="UP001148629">
    <property type="component" value="Unassembled WGS sequence"/>
</dbReference>
<evidence type="ECO:0000313" key="2">
    <source>
        <dbReference type="Proteomes" id="UP001148629"/>
    </source>
</evidence>
<proteinExistence type="predicted"/>
<keyword evidence="2" id="KW-1185">Reference proteome</keyword>
<organism evidence="1 2">
    <name type="scientific">Fusarium decemcellulare</name>
    <dbReference type="NCBI Taxonomy" id="57161"/>
    <lineage>
        <taxon>Eukaryota</taxon>
        <taxon>Fungi</taxon>
        <taxon>Dikarya</taxon>
        <taxon>Ascomycota</taxon>
        <taxon>Pezizomycotina</taxon>
        <taxon>Sordariomycetes</taxon>
        <taxon>Hypocreomycetidae</taxon>
        <taxon>Hypocreales</taxon>
        <taxon>Nectriaceae</taxon>
        <taxon>Fusarium</taxon>
        <taxon>Fusarium decemcellulare species complex</taxon>
    </lineage>
</organism>
<comment type="caution">
    <text evidence="1">The sequence shown here is derived from an EMBL/GenBank/DDBJ whole genome shotgun (WGS) entry which is preliminary data.</text>
</comment>
<reference evidence="1" key="1">
    <citation type="submission" date="2022-08" db="EMBL/GenBank/DDBJ databases">
        <title>Genome Sequence of Fusarium decemcellulare.</title>
        <authorList>
            <person name="Buettner E."/>
        </authorList>
    </citation>
    <scope>NUCLEOTIDE SEQUENCE</scope>
    <source>
        <strain evidence="1">Babe19</strain>
    </source>
</reference>
<protein>
    <submittedName>
        <fullName evidence="1">Uncharacterized protein</fullName>
    </submittedName>
</protein>
<gene>
    <name evidence="1" type="ORF">NM208_g6286</name>
</gene>
<accession>A0ACC1SDN5</accession>
<sequence length="206" mass="22762">MPLNCVKFVHTDVTNWASQAEAFETARQFSPYRTIDVVIPSAAVFSEPFLDLKAPTAAGFPKPSTTVFDVNIVGTYFTAKLAAYYFDSSADITEDSSPRLKSLIFMSSLGGYVAGARFSAYGASKFAVRGLWKSSRDDLKTLGVRSNLIAPWFIPTPMNQFQVKHLEGKVRFAKAGDVVDAALRCATDEQIQGMLLKTFRRVTRDH</sequence>
<dbReference type="EMBL" id="JANRMS010000576">
    <property type="protein sequence ID" value="KAJ3537489.1"/>
    <property type="molecule type" value="Genomic_DNA"/>
</dbReference>
<name>A0ACC1SDN5_9HYPO</name>